<dbReference type="PANTHER" id="PTHR28637:SF1">
    <property type="entry name" value="DNA REPLICATION FACTOR CDT1"/>
    <property type="match status" value="1"/>
</dbReference>
<dbReference type="InterPro" id="IPR014939">
    <property type="entry name" value="CDT1_Gemini-bd-like"/>
</dbReference>
<dbReference type="GO" id="GO:0003677">
    <property type="term" value="F:DNA binding"/>
    <property type="evidence" value="ECO:0007669"/>
    <property type="project" value="InterPro"/>
</dbReference>
<dbReference type="GO" id="GO:0000278">
    <property type="term" value="P:mitotic cell cycle"/>
    <property type="evidence" value="ECO:0007669"/>
    <property type="project" value="Ensembl"/>
</dbReference>
<evidence type="ECO:0000256" key="1">
    <source>
        <dbReference type="ARBA" id="ARBA00008356"/>
    </source>
</evidence>
<dbReference type="STRING" id="244447.ENSCSEP00000028052"/>
<evidence type="ECO:0000313" key="5">
    <source>
        <dbReference type="Ensembl" id="ENSCSEP00000028052.1"/>
    </source>
</evidence>
<dbReference type="PANTHER" id="PTHR28637">
    <property type="entry name" value="DNA REPLICATION FACTOR CDT1"/>
    <property type="match status" value="1"/>
</dbReference>
<evidence type="ECO:0000259" key="4">
    <source>
        <dbReference type="SMART" id="SM01075"/>
    </source>
</evidence>
<dbReference type="GO" id="GO:0000076">
    <property type="term" value="P:DNA replication checkpoint signaling"/>
    <property type="evidence" value="ECO:0007669"/>
    <property type="project" value="TreeGrafter"/>
</dbReference>
<feature type="compositionally biased region" description="Basic and acidic residues" evidence="3">
    <location>
        <begin position="229"/>
        <end position="239"/>
    </location>
</feature>
<proteinExistence type="inferred from homology"/>
<reference evidence="5 6" key="1">
    <citation type="journal article" date="2014" name="Nat. Genet.">
        <title>Whole-genome sequence of a flatfish provides insights into ZW sex chromosome evolution and adaptation to a benthic lifestyle.</title>
        <authorList>
            <person name="Chen S."/>
            <person name="Zhang G."/>
            <person name="Shao C."/>
            <person name="Huang Q."/>
            <person name="Liu G."/>
            <person name="Zhang P."/>
            <person name="Song W."/>
            <person name="An N."/>
            <person name="Chalopin D."/>
            <person name="Volff J.N."/>
            <person name="Hong Y."/>
            <person name="Li Q."/>
            <person name="Sha Z."/>
            <person name="Zhou H."/>
            <person name="Xie M."/>
            <person name="Yu Q."/>
            <person name="Liu Y."/>
            <person name="Xiang H."/>
            <person name="Wang N."/>
            <person name="Wu K."/>
            <person name="Yang C."/>
            <person name="Zhou Q."/>
            <person name="Liao X."/>
            <person name="Yang L."/>
            <person name="Hu Q."/>
            <person name="Zhang J."/>
            <person name="Meng L."/>
            <person name="Jin L."/>
            <person name="Tian Y."/>
            <person name="Lian J."/>
            <person name="Yang J."/>
            <person name="Miao G."/>
            <person name="Liu S."/>
            <person name="Liang Z."/>
            <person name="Yan F."/>
            <person name="Li Y."/>
            <person name="Sun B."/>
            <person name="Zhang H."/>
            <person name="Zhang J."/>
            <person name="Zhu Y."/>
            <person name="Du M."/>
            <person name="Zhao Y."/>
            <person name="Schartl M."/>
            <person name="Tang Q."/>
            <person name="Wang J."/>
        </authorList>
    </citation>
    <scope>NUCLEOTIDE SEQUENCE</scope>
</reference>
<feature type="region of interest" description="Disordered" evidence="3">
    <location>
        <begin position="90"/>
        <end position="149"/>
    </location>
</feature>
<dbReference type="FunCoup" id="A0A3P8WNI6">
    <property type="interactions" value="967"/>
</dbReference>
<feature type="region of interest" description="Disordered" evidence="3">
    <location>
        <begin position="466"/>
        <end position="497"/>
    </location>
</feature>
<dbReference type="SUPFAM" id="SSF46785">
    <property type="entry name" value="Winged helix' DNA-binding domain"/>
    <property type="match status" value="1"/>
</dbReference>
<dbReference type="GO" id="GO:0005634">
    <property type="term" value="C:nucleus"/>
    <property type="evidence" value="ECO:0007669"/>
    <property type="project" value="TreeGrafter"/>
</dbReference>
<feature type="compositionally biased region" description="Low complexity" evidence="3">
    <location>
        <begin position="131"/>
        <end position="149"/>
    </location>
</feature>
<dbReference type="AlphaFoldDB" id="A0A3P8WNI6"/>
<feature type="domain" description="CDT1 Geminin-binding" evidence="4">
    <location>
        <begin position="269"/>
        <end position="433"/>
    </location>
</feature>
<organism evidence="5 6">
    <name type="scientific">Cynoglossus semilaevis</name>
    <name type="common">Tongue sole</name>
    <dbReference type="NCBI Taxonomy" id="244447"/>
    <lineage>
        <taxon>Eukaryota</taxon>
        <taxon>Metazoa</taxon>
        <taxon>Chordata</taxon>
        <taxon>Craniata</taxon>
        <taxon>Vertebrata</taxon>
        <taxon>Euteleostomi</taxon>
        <taxon>Actinopterygii</taxon>
        <taxon>Neopterygii</taxon>
        <taxon>Teleostei</taxon>
        <taxon>Neoteleostei</taxon>
        <taxon>Acanthomorphata</taxon>
        <taxon>Carangaria</taxon>
        <taxon>Pleuronectiformes</taxon>
        <taxon>Pleuronectoidei</taxon>
        <taxon>Cynoglossidae</taxon>
        <taxon>Cynoglossinae</taxon>
        <taxon>Cynoglossus</taxon>
    </lineage>
</organism>
<dbReference type="SMART" id="SM01075">
    <property type="entry name" value="CDT1"/>
    <property type="match status" value="1"/>
</dbReference>
<sequence length="633" mass="71301">MSQARVTDFFSQRKRGPVKAATKQRSVSSTRTRSAKSREPLICSSSVHEEFVRVIDEAVGSNNETSSLNNNNDSKHRSSAEFDIGAGVTTAAAEHSTAKKRRQTETKSDSIADTDPERGKRRTARKKLLVRSESVDTTTTTSSSEKVPEKSVVVNKEFIGQGKKVKLFFPLWLSLVRVYFHGDLPSHQETTRAASVCTSTTLSSSSSSLSPAGSSTSEEKRPLAAKAQRRQDVTEERGQSETQAQDSVEHPAYQRYHTLAQAVPPGLSLPYQYKVLAEMFRSMDTVVAMLYNRCETATFARVKQGVQDMMKKRFEENHVGQIKTVFPECYTLRREKNIPTFNSSIKRGSYQLTIEPIILSDQKEARPLLSASRLLERRRVFHGNMVKIVKQHHKEFLSSLVPPVSVPDDKLTRWHPRFNVDTVPAVPVSPLPQPPNTEKLSTAQEVLDKARSLITPKMEKALVSLTLKSDERDEESRDLTTPQKPDDSNTVASTASAAQVPAALKGVPQSLLDRIRAKEAQKLQASMMRNPVQEERLLMMSRLEELSRILRTVFVAEKRPALIMEVACNRMMASYRSALSEMEKHLRLLAEVAGDWLTIHPIRKDFYLKINKNMELSSVLEKLNKRLKEEERL</sequence>
<dbReference type="GeneTree" id="ENSGT00390000012337"/>
<dbReference type="InterPro" id="IPR036390">
    <property type="entry name" value="WH_DNA-bd_sf"/>
</dbReference>
<feature type="compositionally biased region" description="Low complexity" evidence="3">
    <location>
        <begin position="200"/>
        <end position="216"/>
    </location>
</feature>
<keyword evidence="2" id="KW-0131">Cell cycle</keyword>
<dbReference type="InterPro" id="IPR038090">
    <property type="entry name" value="Cdt1_C_WH_dom_sf"/>
</dbReference>
<feature type="region of interest" description="Disordered" evidence="3">
    <location>
        <begin position="200"/>
        <end position="250"/>
    </location>
</feature>
<dbReference type="CDD" id="cd08767">
    <property type="entry name" value="Cdt1_c"/>
    <property type="match status" value="1"/>
</dbReference>
<dbReference type="GO" id="GO:0030174">
    <property type="term" value="P:regulation of DNA-templated DNA replication initiation"/>
    <property type="evidence" value="ECO:0007669"/>
    <property type="project" value="InterPro"/>
</dbReference>
<protein>
    <submittedName>
        <fullName evidence="5">Chromatin licensing and DNA replication factor 1</fullName>
    </submittedName>
</protein>
<dbReference type="Pfam" id="PF16679">
    <property type="entry name" value="CDT1_C"/>
    <property type="match status" value="1"/>
</dbReference>
<evidence type="ECO:0000256" key="3">
    <source>
        <dbReference type="SAM" id="MobiDB-lite"/>
    </source>
</evidence>
<feature type="compositionally biased region" description="Basic and acidic residues" evidence="3">
    <location>
        <begin position="103"/>
        <end position="118"/>
    </location>
</feature>
<dbReference type="Pfam" id="PF08839">
    <property type="entry name" value="CDT1"/>
    <property type="match status" value="1"/>
</dbReference>
<evidence type="ECO:0000313" key="6">
    <source>
        <dbReference type="Proteomes" id="UP000265120"/>
    </source>
</evidence>
<dbReference type="InterPro" id="IPR045173">
    <property type="entry name" value="Cdt1"/>
</dbReference>
<keyword evidence="6" id="KW-1185">Reference proteome</keyword>
<dbReference type="Ensembl" id="ENSCSET00000028426.1">
    <property type="protein sequence ID" value="ENSCSEP00000028052.1"/>
    <property type="gene ID" value="ENSCSEG00000017913.1"/>
</dbReference>
<feature type="compositionally biased region" description="Basic residues" evidence="3">
    <location>
        <begin position="119"/>
        <end position="129"/>
    </location>
</feature>
<feature type="compositionally biased region" description="Polar residues" evidence="3">
    <location>
        <begin position="23"/>
        <end position="32"/>
    </location>
</feature>
<dbReference type="CDD" id="cd08674">
    <property type="entry name" value="Cdt1_m"/>
    <property type="match status" value="1"/>
</dbReference>
<dbReference type="Proteomes" id="UP000265120">
    <property type="component" value="Chromosome 12"/>
</dbReference>
<dbReference type="InParanoid" id="A0A3P8WNI6"/>
<dbReference type="InterPro" id="IPR032054">
    <property type="entry name" value="Cdt1_C"/>
</dbReference>
<reference evidence="5" key="3">
    <citation type="submission" date="2025-09" db="UniProtKB">
        <authorList>
            <consortium name="Ensembl"/>
        </authorList>
    </citation>
    <scope>IDENTIFICATION</scope>
</reference>
<dbReference type="GO" id="GO:0070182">
    <property type="term" value="F:DNA polymerase binding"/>
    <property type="evidence" value="ECO:0007669"/>
    <property type="project" value="TreeGrafter"/>
</dbReference>
<feature type="compositionally biased region" description="Basic and acidic residues" evidence="3">
    <location>
        <begin position="468"/>
        <end position="478"/>
    </location>
</feature>
<name>A0A3P8WNI6_CYNSE</name>
<evidence type="ECO:0000256" key="2">
    <source>
        <dbReference type="ARBA" id="ARBA00023306"/>
    </source>
</evidence>
<dbReference type="GO" id="GO:0071163">
    <property type="term" value="P:DNA replication preinitiation complex assembly"/>
    <property type="evidence" value="ECO:0007669"/>
    <property type="project" value="InterPro"/>
</dbReference>
<dbReference type="Gene3D" id="1.10.10.1420">
    <property type="entry name" value="DNA replication factor Cdt1, C-terminal WH domain"/>
    <property type="match status" value="1"/>
</dbReference>
<reference evidence="5" key="2">
    <citation type="submission" date="2025-08" db="UniProtKB">
        <authorList>
            <consortium name="Ensembl"/>
        </authorList>
    </citation>
    <scope>IDENTIFICATION</scope>
</reference>
<comment type="similarity">
    <text evidence="1">Belongs to the Cdt1 family.</text>
</comment>
<feature type="region of interest" description="Disordered" evidence="3">
    <location>
        <begin position="1"/>
        <end position="41"/>
    </location>
</feature>
<accession>A0A3P8WNI6</accession>